<comment type="pathway">
    <text evidence="2">Lipid metabolism.</text>
</comment>
<reference evidence="9 10" key="1">
    <citation type="submission" date="2020-09" db="EMBL/GenBank/DDBJ databases">
        <title>De no assembly of potato wild relative species, Solanum commersonii.</title>
        <authorList>
            <person name="Cho K."/>
        </authorList>
    </citation>
    <scope>NUCLEOTIDE SEQUENCE [LARGE SCALE GENOMIC DNA]</scope>
    <source>
        <strain evidence="9">LZ3.2</strain>
        <tissue evidence="9">Leaf</tissue>
    </source>
</reference>
<proteinExistence type="predicted"/>
<dbReference type="AlphaFoldDB" id="A0A9J6AZD2"/>
<dbReference type="EMBL" id="JACXVP010000001">
    <property type="protein sequence ID" value="KAG5629788.1"/>
    <property type="molecule type" value="Genomic_DNA"/>
</dbReference>
<evidence type="ECO:0000259" key="8">
    <source>
        <dbReference type="Pfam" id="PF03007"/>
    </source>
</evidence>
<keyword evidence="7" id="KW-0812">Transmembrane</keyword>
<dbReference type="GO" id="GO:0019432">
    <property type="term" value="P:triglyceride biosynthetic process"/>
    <property type="evidence" value="ECO:0007669"/>
    <property type="project" value="TreeGrafter"/>
</dbReference>
<feature type="domain" description="O-acyltransferase WSD1-like N-terminal" evidence="8">
    <location>
        <begin position="125"/>
        <end position="251"/>
    </location>
</feature>
<dbReference type="Proteomes" id="UP000824120">
    <property type="component" value="Chromosome 1"/>
</dbReference>
<evidence type="ECO:0000256" key="3">
    <source>
        <dbReference type="ARBA" id="ARBA00013244"/>
    </source>
</evidence>
<accession>A0A9J6AZD2</accession>
<evidence type="ECO:0000256" key="1">
    <source>
        <dbReference type="ARBA" id="ARBA00004771"/>
    </source>
</evidence>
<evidence type="ECO:0000256" key="2">
    <source>
        <dbReference type="ARBA" id="ARBA00005189"/>
    </source>
</evidence>
<dbReference type="GO" id="GO:0005886">
    <property type="term" value="C:plasma membrane"/>
    <property type="evidence" value="ECO:0007669"/>
    <property type="project" value="TreeGrafter"/>
</dbReference>
<keyword evidence="7" id="KW-1133">Transmembrane helix</keyword>
<comment type="caution">
    <text evidence="9">The sequence shown here is derived from an EMBL/GenBank/DDBJ whole genome shotgun (WGS) entry which is preliminary data.</text>
</comment>
<keyword evidence="4" id="KW-0808">Transferase</keyword>
<organism evidence="9 10">
    <name type="scientific">Solanum commersonii</name>
    <name type="common">Commerson's wild potato</name>
    <name type="synonym">Commerson's nightshade</name>
    <dbReference type="NCBI Taxonomy" id="4109"/>
    <lineage>
        <taxon>Eukaryota</taxon>
        <taxon>Viridiplantae</taxon>
        <taxon>Streptophyta</taxon>
        <taxon>Embryophyta</taxon>
        <taxon>Tracheophyta</taxon>
        <taxon>Spermatophyta</taxon>
        <taxon>Magnoliopsida</taxon>
        <taxon>eudicotyledons</taxon>
        <taxon>Gunneridae</taxon>
        <taxon>Pentapetalae</taxon>
        <taxon>asterids</taxon>
        <taxon>lamiids</taxon>
        <taxon>Solanales</taxon>
        <taxon>Solanaceae</taxon>
        <taxon>Solanoideae</taxon>
        <taxon>Solaneae</taxon>
        <taxon>Solanum</taxon>
    </lineage>
</organism>
<evidence type="ECO:0000256" key="7">
    <source>
        <dbReference type="SAM" id="Phobius"/>
    </source>
</evidence>
<comment type="catalytic activity">
    <reaction evidence="6">
        <text>an acyl-CoA + a 1,2-diacyl-sn-glycerol = a triacyl-sn-glycerol + CoA</text>
        <dbReference type="Rhea" id="RHEA:10868"/>
        <dbReference type="ChEBI" id="CHEBI:17815"/>
        <dbReference type="ChEBI" id="CHEBI:57287"/>
        <dbReference type="ChEBI" id="CHEBI:58342"/>
        <dbReference type="ChEBI" id="CHEBI:64615"/>
        <dbReference type="EC" id="2.3.1.20"/>
    </reaction>
</comment>
<keyword evidence="7" id="KW-0472">Membrane</keyword>
<keyword evidence="5" id="KW-0012">Acyltransferase</keyword>
<dbReference type="InterPro" id="IPR045034">
    <property type="entry name" value="O-acyltransferase_WSD1-like"/>
</dbReference>
<dbReference type="OrthoDB" id="1716493at2759"/>
<evidence type="ECO:0000313" key="9">
    <source>
        <dbReference type="EMBL" id="KAG5629788.1"/>
    </source>
</evidence>
<dbReference type="PANTHER" id="PTHR31650:SF72">
    <property type="entry name" value="O-ACYLTRANSFERASE WSD1-LIKE"/>
    <property type="match status" value="1"/>
</dbReference>
<evidence type="ECO:0000256" key="6">
    <source>
        <dbReference type="ARBA" id="ARBA00048109"/>
    </source>
</evidence>
<dbReference type="Pfam" id="PF03007">
    <property type="entry name" value="WS_DGAT_cat"/>
    <property type="match status" value="1"/>
</dbReference>
<name>A0A9J6AZD2_SOLCO</name>
<dbReference type="EC" id="2.3.1.20" evidence="3"/>
<comment type="pathway">
    <text evidence="1">Glycerolipid metabolism; triacylglycerol biosynthesis.</text>
</comment>
<evidence type="ECO:0000256" key="5">
    <source>
        <dbReference type="ARBA" id="ARBA00023315"/>
    </source>
</evidence>
<evidence type="ECO:0000256" key="4">
    <source>
        <dbReference type="ARBA" id="ARBA00022679"/>
    </source>
</evidence>
<sequence>MESIRWRKPSLKPIECKGKASKASEEEQQLSPSSRLFHEPNFNVHVLAIMGSKSRINDLQLIKDNLVHTLVKHPRFSSLQVVDEKKNGEMKWVQTKVDLDKHIIVPQVDEQNLHESPEKFSVGIFRIHHSLGDGTSLISLLLACTRQTADPDKVPTIPGNKKRVIHSSEHNFTKGLHRYVMRIWFFMKLFWNTIVDVLMFMATIMFLKDTTTPIKGRPGSVFNPRRLVYRIVSLDDMKLVKNALNMTVTDVALGVTQAGLSVYLNRRYGKFLSLVRARKTGSNRENNNLRRTSDLDQALGDMMEKDTRQSKGEIGLDLLFYPLKLHYEMIP</sequence>
<dbReference type="PANTHER" id="PTHR31650">
    <property type="entry name" value="O-ACYLTRANSFERASE (WSD1-LIKE) FAMILY PROTEIN"/>
    <property type="match status" value="1"/>
</dbReference>
<protein>
    <recommendedName>
        <fullName evidence="3">diacylglycerol O-acyltransferase</fullName>
        <ecNumber evidence="3">2.3.1.20</ecNumber>
    </recommendedName>
</protein>
<evidence type="ECO:0000313" key="10">
    <source>
        <dbReference type="Proteomes" id="UP000824120"/>
    </source>
</evidence>
<feature type="transmembrane region" description="Helical" evidence="7">
    <location>
        <begin position="183"/>
        <end position="207"/>
    </location>
</feature>
<gene>
    <name evidence="9" type="ORF">H5410_001505</name>
</gene>
<keyword evidence="10" id="KW-1185">Reference proteome</keyword>
<dbReference type="GO" id="GO:0004144">
    <property type="term" value="F:diacylglycerol O-acyltransferase activity"/>
    <property type="evidence" value="ECO:0007669"/>
    <property type="project" value="UniProtKB-EC"/>
</dbReference>
<dbReference type="InterPro" id="IPR004255">
    <property type="entry name" value="O-acyltransferase_WSD1_N"/>
</dbReference>